<evidence type="ECO:0000259" key="2">
    <source>
        <dbReference type="Pfam" id="PF20441"/>
    </source>
</evidence>
<feature type="domain" description="Terminase large subunit-like endonuclease" evidence="2">
    <location>
        <begin position="5"/>
        <end position="59"/>
    </location>
</feature>
<dbReference type="InterPro" id="IPR046462">
    <property type="entry name" value="TerL_nuclease"/>
</dbReference>
<dbReference type="AlphaFoldDB" id="A0A6J4IUG6"/>
<proteinExistence type="predicted"/>
<dbReference type="Pfam" id="PF20441">
    <property type="entry name" value="TerL_nuclease"/>
    <property type="match status" value="1"/>
</dbReference>
<dbReference type="GO" id="GO:0004519">
    <property type="term" value="F:endonuclease activity"/>
    <property type="evidence" value="ECO:0007669"/>
    <property type="project" value="InterPro"/>
</dbReference>
<dbReference type="EMBL" id="CADCTL010000181">
    <property type="protein sequence ID" value="CAA9260632.1"/>
    <property type="molecule type" value="Genomic_DNA"/>
</dbReference>
<gene>
    <name evidence="3" type="ORF">AVDCRST_MAG04-2662</name>
</gene>
<name>A0A6J4IUG6_9PROT</name>
<evidence type="ECO:0000256" key="1">
    <source>
        <dbReference type="SAM" id="MobiDB-lite"/>
    </source>
</evidence>
<protein>
    <recommendedName>
        <fullName evidence="2">Terminase large subunit-like endonuclease domain-containing protein</fullName>
    </recommendedName>
</protein>
<organism evidence="3">
    <name type="scientific">uncultured Acetobacteraceae bacterium</name>
    <dbReference type="NCBI Taxonomy" id="169975"/>
    <lineage>
        <taxon>Bacteria</taxon>
        <taxon>Pseudomonadati</taxon>
        <taxon>Pseudomonadota</taxon>
        <taxon>Alphaproteobacteria</taxon>
        <taxon>Acetobacterales</taxon>
        <taxon>Acetobacteraceae</taxon>
        <taxon>environmental samples</taxon>
    </lineage>
</organism>
<sequence length="76" mass="8003">MRRAGRVRHDGDPAKGRCLGNVVGKADRRGNLFPAKQRDGKIDAAAALLMAIGRAQASESDGAEDITAFLLNPVMG</sequence>
<feature type="region of interest" description="Disordered" evidence="1">
    <location>
        <begin position="1"/>
        <end position="21"/>
    </location>
</feature>
<accession>A0A6J4IUG6</accession>
<reference evidence="3" key="1">
    <citation type="submission" date="2020-02" db="EMBL/GenBank/DDBJ databases">
        <authorList>
            <person name="Meier V. D."/>
        </authorList>
    </citation>
    <scope>NUCLEOTIDE SEQUENCE</scope>
    <source>
        <strain evidence="3">AVDCRST_MAG04</strain>
    </source>
</reference>
<evidence type="ECO:0000313" key="3">
    <source>
        <dbReference type="EMBL" id="CAA9260632.1"/>
    </source>
</evidence>